<feature type="non-terminal residue" evidence="2">
    <location>
        <position position="287"/>
    </location>
</feature>
<organism evidence="2">
    <name type="scientific">marine sediment metagenome</name>
    <dbReference type="NCBI Taxonomy" id="412755"/>
    <lineage>
        <taxon>unclassified sequences</taxon>
        <taxon>metagenomes</taxon>
        <taxon>ecological metagenomes</taxon>
    </lineage>
</organism>
<dbReference type="Gene3D" id="1.10.287.130">
    <property type="match status" value="1"/>
</dbReference>
<evidence type="ECO:0000313" key="2">
    <source>
        <dbReference type="EMBL" id="GAG99075.1"/>
    </source>
</evidence>
<dbReference type="InterPro" id="IPR029016">
    <property type="entry name" value="GAF-like_dom_sf"/>
</dbReference>
<dbReference type="EMBL" id="BART01022653">
    <property type="protein sequence ID" value="GAG99075.1"/>
    <property type="molecule type" value="Genomic_DNA"/>
</dbReference>
<dbReference type="AlphaFoldDB" id="X1BVL2"/>
<proteinExistence type="predicted"/>
<dbReference type="SMART" id="SM00065">
    <property type="entry name" value="GAF"/>
    <property type="match status" value="1"/>
</dbReference>
<protein>
    <recommendedName>
        <fullName evidence="1">GAF domain-containing protein</fullName>
    </recommendedName>
</protein>
<dbReference type="InterPro" id="IPR003018">
    <property type="entry name" value="GAF"/>
</dbReference>
<name>X1BVL2_9ZZZZ</name>
<feature type="domain" description="GAF" evidence="1">
    <location>
        <begin position="64"/>
        <end position="210"/>
    </location>
</feature>
<comment type="caution">
    <text evidence="2">The sequence shown here is derived from an EMBL/GenBank/DDBJ whole genome shotgun (WGS) entry which is preliminary data.</text>
</comment>
<dbReference type="Gene3D" id="3.30.450.40">
    <property type="match status" value="1"/>
</dbReference>
<reference evidence="2" key="1">
    <citation type="journal article" date="2014" name="Front. Microbiol.">
        <title>High frequency of phylogenetically diverse reductive dehalogenase-homologous genes in deep subseafloor sedimentary metagenomes.</title>
        <authorList>
            <person name="Kawai M."/>
            <person name="Futagami T."/>
            <person name="Toyoda A."/>
            <person name="Takaki Y."/>
            <person name="Nishi S."/>
            <person name="Hori S."/>
            <person name="Arai W."/>
            <person name="Tsubouchi T."/>
            <person name="Morono Y."/>
            <person name="Uchiyama I."/>
            <person name="Ito T."/>
            <person name="Fujiyama A."/>
            <person name="Inagaki F."/>
            <person name="Takami H."/>
        </authorList>
    </citation>
    <scope>NUCLEOTIDE SEQUENCE</scope>
    <source>
        <strain evidence="2">Expedition CK06-06</strain>
    </source>
</reference>
<dbReference type="SUPFAM" id="SSF55781">
    <property type="entry name" value="GAF domain-like"/>
    <property type="match status" value="1"/>
</dbReference>
<dbReference type="Pfam" id="PF13185">
    <property type="entry name" value="GAF_2"/>
    <property type="match status" value="1"/>
</dbReference>
<accession>X1BVL2</accession>
<gene>
    <name evidence="2" type="ORF">S01H4_41425</name>
</gene>
<sequence>EAASGYLLQAEERFFFPWGGIVVFLSGKARSTTRHFIDTHFYRNKYEYRSRWNSFTQRLSKADDLEELCSIILAETRETMWVQMASLWIKNEEEETFACLAFEGNDPLALTEVGSESTYVQVLGEEGSPILAKSLLERGEVEKEHKSILNDLSAHICAPLMFRDKMIGFIILGPNLFGESFGNEDNEMLTTLCSQAAMAIYRYQLAEKLVVAQGLESMNRLSSFIIHDLKNSVSMLSMVVQNSAANFHKPEFQKDATLTIASSVGKMKQIVERLSFPKIEDLELQCS</sequence>
<evidence type="ECO:0000259" key="1">
    <source>
        <dbReference type="SMART" id="SM00065"/>
    </source>
</evidence>
<feature type="non-terminal residue" evidence="2">
    <location>
        <position position="1"/>
    </location>
</feature>